<dbReference type="InterPro" id="IPR029510">
    <property type="entry name" value="Ald_DH_CS_GLU"/>
</dbReference>
<evidence type="ECO:0000256" key="3">
    <source>
        <dbReference type="ARBA" id="ARBA00023027"/>
    </source>
</evidence>
<accession>A0A1J5PPA1</accession>
<evidence type="ECO:0000313" key="5">
    <source>
        <dbReference type="EMBL" id="OIQ69607.1"/>
    </source>
</evidence>
<dbReference type="InterPro" id="IPR016163">
    <property type="entry name" value="Ald_DH_C"/>
</dbReference>
<comment type="similarity">
    <text evidence="1">Belongs to the aldehyde dehydrogenase family.</text>
</comment>
<comment type="caution">
    <text evidence="5">The sequence shown here is derived from an EMBL/GenBank/DDBJ whole genome shotgun (WGS) entry which is preliminary data.</text>
</comment>
<evidence type="ECO:0000259" key="4">
    <source>
        <dbReference type="Pfam" id="PF00171"/>
    </source>
</evidence>
<dbReference type="AlphaFoldDB" id="A0A1J5PPA1"/>
<dbReference type="InterPro" id="IPR016161">
    <property type="entry name" value="Ald_DH/histidinol_DH"/>
</dbReference>
<name>A0A1J5PPA1_9ZZZZ</name>
<proteinExistence type="inferred from homology"/>
<evidence type="ECO:0000256" key="2">
    <source>
        <dbReference type="ARBA" id="ARBA00023002"/>
    </source>
</evidence>
<dbReference type="Gene3D" id="3.40.309.10">
    <property type="entry name" value="Aldehyde Dehydrogenase, Chain A, domain 2"/>
    <property type="match status" value="1"/>
</dbReference>
<dbReference type="InterPro" id="IPR016162">
    <property type="entry name" value="Ald_DH_N"/>
</dbReference>
<dbReference type="EMBL" id="MLJW01004632">
    <property type="protein sequence ID" value="OIQ69607.1"/>
    <property type="molecule type" value="Genomic_DNA"/>
</dbReference>
<dbReference type="GO" id="GO:0018479">
    <property type="term" value="F:benzaldehyde dehydrogenase (NAD+) activity"/>
    <property type="evidence" value="ECO:0007669"/>
    <property type="project" value="UniProtKB-EC"/>
</dbReference>
<feature type="domain" description="Aldehyde dehydrogenase" evidence="4">
    <location>
        <begin position="1"/>
        <end position="257"/>
    </location>
</feature>
<keyword evidence="2 5" id="KW-0560">Oxidoreductase</keyword>
<sequence length="269" mass="28257">MITAPEVRIISFTGSTAAGRKVGELGARHLKRVHLELGGNNALIVLPGADLAKAASAAAFGSFLHQGQICMTTGRHLVHESLYDDFVKLLGEKAAHLPVGNPATEQVALGPIIDQKQLSRIDDLVKATIEAGATLVAGGTHDGLFYRPTVLANVKPDMPAYAEEVFGPVAPIISYSTIEEAIDLARDNEYGLSLSILGDVGMAMQIADAVPSGIVHINEQTVGDEANIPFGGVGASGNGSRFGGAEANLEAFTEMQWLTVRSEIAPYPF</sequence>
<dbReference type="PANTHER" id="PTHR42986:SF1">
    <property type="entry name" value="BENZALDEHYDE DEHYDROGENASE YFMT"/>
    <property type="match status" value="1"/>
</dbReference>
<dbReference type="SUPFAM" id="SSF53720">
    <property type="entry name" value="ALDH-like"/>
    <property type="match status" value="1"/>
</dbReference>
<gene>
    <name evidence="5" type="primary">xylC_2</name>
    <name evidence="5" type="ORF">GALL_487900</name>
</gene>
<protein>
    <submittedName>
        <fullName evidence="5">Benzaldehyde dehydrogenase</fullName>
        <ecNumber evidence="5">1.2.1.28</ecNumber>
    </submittedName>
</protein>
<dbReference type="InterPro" id="IPR015590">
    <property type="entry name" value="Aldehyde_DH_dom"/>
</dbReference>
<dbReference type="Pfam" id="PF00171">
    <property type="entry name" value="Aldedh"/>
    <property type="match status" value="1"/>
</dbReference>
<dbReference type="EC" id="1.2.1.28" evidence="5"/>
<dbReference type="PANTHER" id="PTHR42986">
    <property type="entry name" value="BENZALDEHYDE DEHYDROGENASE YFMT"/>
    <property type="match status" value="1"/>
</dbReference>
<dbReference type="PROSITE" id="PS00687">
    <property type="entry name" value="ALDEHYDE_DEHYDR_GLU"/>
    <property type="match status" value="1"/>
</dbReference>
<dbReference type="Gene3D" id="3.40.605.10">
    <property type="entry name" value="Aldehyde Dehydrogenase, Chain A, domain 1"/>
    <property type="match status" value="1"/>
</dbReference>
<keyword evidence="3" id="KW-0520">NAD</keyword>
<reference evidence="5" key="1">
    <citation type="submission" date="2016-10" db="EMBL/GenBank/DDBJ databases">
        <title>Sequence of Gallionella enrichment culture.</title>
        <authorList>
            <person name="Poehlein A."/>
            <person name="Muehling M."/>
            <person name="Daniel R."/>
        </authorList>
    </citation>
    <scope>NUCLEOTIDE SEQUENCE</scope>
</reference>
<evidence type="ECO:0000256" key="1">
    <source>
        <dbReference type="ARBA" id="ARBA00009986"/>
    </source>
</evidence>
<organism evidence="5">
    <name type="scientific">mine drainage metagenome</name>
    <dbReference type="NCBI Taxonomy" id="410659"/>
    <lineage>
        <taxon>unclassified sequences</taxon>
        <taxon>metagenomes</taxon>
        <taxon>ecological metagenomes</taxon>
    </lineage>
</organism>